<proteinExistence type="predicted"/>
<accession>A0A1M3KY49</accession>
<organism evidence="1 2">
    <name type="scientific">Candidatus Kapaibacterium thiocyanatum</name>
    <dbReference type="NCBI Taxonomy" id="1895771"/>
    <lineage>
        <taxon>Bacteria</taxon>
        <taxon>Pseudomonadati</taxon>
        <taxon>Candidatus Kapaibacteriota</taxon>
        <taxon>Candidatus Kapaibacteriia</taxon>
        <taxon>Candidatus Kapaibacteriales</taxon>
        <taxon>Candidatus Kapaibacteriaceae</taxon>
        <taxon>Candidatus Kapaibacterium</taxon>
    </lineage>
</organism>
<sequence length="97" mass="11055">MAKVQFRVSYSIPDGKRPEYLASVQKLKQFYAGNGAQYAVYESKNKHNHFQEVYIYPSQEAYDQSDDPASISEISGAIERIYALAQDVSYDVSFEVD</sequence>
<evidence type="ECO:0000313" key="1">
    <source>
        <dbReference type="EMBL" id="OJX57305.1"/>
    </source>
</evidence>
<protein>
    <recommendedName>
        <fullName evidence="3">ABM domain-containing protein</fullName>
    </recommendedName>
</protein>
<reference evidence="1 2" key="1">
    <citation type="submission" date="2016-09" db="EMBL/GenBank/DDBJ databases">
        <title>Genome-resolved meta-omics ties microbial dynamics to process performance in biotechnology for thiocyanate degradation.</title>
        <authorList>
            <person name="Kantor R.S."/>
            <person name="Huddy R.J."/>
            <person name="Iyer R."/>
            <person name="Thomas B.C."/>
            <person name="Brown C.T."/>
            <person name="Anantharaman K."/>
            <person name="Tringe S."/>
            <person name="Hettich R.L."/>
            <person name="Harrison S.T."/>
            <person name="Banfield J.F."/>
        </authorList>
    </citation>
    <scope>NUCLEOTIDE SEQUENCE [LARGE SCALE GENOMIC DNA]</scope>
    <source>
        <strain evidence="1">59-99</strain>
    </source>
</reference>
<dbReference type="AlphaFoldDB" id="A0A1M3KY49"/>
<name>A0A1M3KY49_9BACT</name>
<dbReference type="STRING" id="1895771.BGO89_12545"/>
<dbReference type="EMBL" id="MKVH01000024">
    <property type="protein sequence ID" value="OJX57305.1"/>
    <property type="molecule type" value="Genomic_DNA"/>
</dbReference>
<dbReference type="Proteomes" id="UP000184233">
    <property type="component" value="Unassembled WGS sequence"/>
</dbReference>
<comment type="caution">
    <text evidence="1">The sequence shown here is derived from an EMBL/GenBank/DDBJ whole genome shotgun (WGS) entry which is preliminary data.</text>
</comment>
<evidence type="ECO:0000313" key="2">
    <source>
        <dbReference type="Proteomes" id="UP000184233"/>
    </source>
</evidence>
<gene>
    <name evidence="1" type="ORF">BGO89_12545</name>
</gene>
<evidence type="ECO:0008006" key="3">
    <source>
        <dbReference type="Google" id="ProtNLM"/>
    </source>
</evidence>